<feature type="domain" description="Glycoside hydrolase family 5" evidence="19">
    <location>
        <begin position="74"/>
        <end position="158"/>
    </location>
</feature>
<dbReference type="Gene3D" id="3.20.20.80">
    <property type="entry name" value="Glycosidases"/>
    <property type="match status" value="1"/>
</dbReference>
<evidence type="ECO:0000313" key="20">
    <source>
        <dbReference type="EMBL" id="KAJ5438020.1"/>
    </source>
</evidence>
<dbReference type="GeneID" id="81602643"/>
<sequence length="286" mass="32181">MCVFSKIVALGACSTLAAAWLPKTNKEITASDGTNLFLASKGKIRGVNLGSQFIFEPWIGENAWNDMGCDAANIAFPKHWASWITQDDITEMVSYGLNTIRVPVGYWLREVLVYSDSEHFPQGGLDYVKNLCGWASDAGMYIIRDLRAAPEAQTPRNAFTGQMAPEAGFYRIRANEASAGIDKNDYLHIQMMDKLWGSGDPNQYLDDLYYAAYDDHRYLKWDTSVDVSHGSYIRESCNDNRDSNNPTIVGEWSLALPDNVQSTSDWNPSSNMDFYKKWFAAQVHSY</sequence>
<evidence type="ECO:0000256" key="13">
    <source>
        <dbReference type="ARBA" id="ARBA00038935"/>
    </source>
</evidence>
<evidence type="ECO:0000256" key="5">
    <source>
        <dbReference type="ARBA" id="ARBA00022801"/>
    </source>
</evidence>
<evidence type="ECO:0000256" key="17">
    <source>
        <dbReference type="RuleBase" id="RU361153"/>
    </source>
</evidence>
<evidence type="ECO:0000256" key="7">
    <source>
        <dbReference type="ARBA" id="ARBA00023277"/>
    </source>
</evidence>
<dbReference type="GO" id="GO:0009986">
    <property type="term" value="C:cell surface"/>
    <property type="evidence" value="ECO:0007669"/>
    <property type="project" value="TreeGrafter"/>
</dbReference>
<evidence type="ECO:0000256" key="11">
    <source>
        <dbReference type="ARBA" id="ARBA00036633"/>
    </source>
</evidence>
<evidence type="ECO:0000256" key="1">
    <source>
        <dbReference type="ARBA" id="ARBA00004613"/>
    </source>
</evidence>
<evidence type="ECO:0000256" key="15">
    <source>
        <dbReference type="ARBA" id="ARBA00042025"/>
    </source>
</evidence>
<evidence type="ECO:0000256" key="14">
    <source>
        <dbReference type="ARBA" id="ARBA00041472"/>
    </source>
</evidence>
<evidence type="ECO:0000313" key="21">
    <source>
        <dbReference type="Proteomes" id="UP001213681"/>
    </source>
</evidence>
<protein>
    <recommendedName>
        <fullName evidence="13">glucan endo-1,6-beta-glucosidase</fullName>
        <ecNumber evidence="13">3.2.1.75</ecNumber>
    </recommendedName>
    <alternativeName>
        <fullName evidence="15">Beta-1,6-glucanase B</fullName>
    </alternativeName>
    <alternativeName>
        <fullName evidence="14">Endo-1,6-beta-D-glucanase B</fullName>
    </alternativeName>
    <alternativeName>
        <fullName evidence="16">Endo-1,6-beta-glucanase B</fullName>
    </alternativeName>
</protein>
<dbReference type="RefSeq" id="XP_056761249.1">
    <property type="nucleotide sequence ID" value="XM_056912400.1"/>
</dbReference>
<comment type="similarity">
    <text evidence="2 17">Belongs to the glycosyl hydrolase 5 (cellulase A) family.</text>
</comment>
<evidence type="ECO:0000256" key="2">
    <source>
        <dbReference type="ARBA" id="ARBA00005641"/>
    </source>
</evidence>
<dbReference type="Proteomes" id="UP001213681">
    <property type="component" value="Unassembled WGS sequence"/>
</dbReference>
<keyword evidence="3" id="KW-0964">Secreted</keyword>
<dbReference type="GO" id="GO:0071555">
    <property type="term" value="P:cell wall organization"/>
    <property type="evidence" value="ECO:0007669"/>
    <property type="project" value="UniProtKB-KW"/>
</dbReference>
<evidence type="ECO:0000256" key="6">
    <source>
        <dbReference type="ARBA" id="ARBA00023180"/>
    </source>
</evidence>
<evidence type="ECO:0000256" key="9">
    <source>
        <dbReference type="ARBA" id="ARBA00023316"/>
    </source>
</evidence>
<dbReference type="GO" id="GO:0046557">
    <property type="term" value="F:glucan endo-1,6-beta-glucosidase activity"/>
    <property type="evidence" value="ECO:0007669"/>
    <property type="project" value="UniProtKB-EC"/>
</dbReference>
<feature type="signal peptide" evidence="18">
    <location>
        <begin position="1"/>
        <end position="19"/>
    </location>
</feature>
<evidence type="ECO:0000256" key="12">
    <source>
        <dbReference type="ARBA" id="ARBA00037628"/>
    </source>
</evidence>
<organism evidence="20 21">
    <name type="scientific">Penicillium daleae</name>
    <dbReference type="NCBI Taxonomy" id="63821"/>
    <lineage>
        <taxon>Eukaryota</taxon>
        <taxon>Fungi</taxon>
        <taxon>Dikarya</taxon>
        <taxon>Ascomycota</taxon>
        <taxon>Pezizomycotina</taxon>
        <taxon>Eurotiomycetes</taxon>
        <taxon>Eurotiomycetidae</taxon>
        <taxon>Eurotiales</taxon>
        <taxon>Aspergillaceae</taxon>
        <taxon>Penicillium</taxon>
    </lineage>
</organism>
<keyword evidence="4 18" id="KW-0732">Signal</keyword>
<dbReference type="SUPFAM" id="SSF51445">
    <property type="entry name" value="(Trans)glycosidases"/>
    <property type="match status" value="1"/>
</dbReference>
<dbReference type="Pfam" id="PF00150">
    <property type="entry name" value="Cellulase"/>
    <property type="match status" value="1"/>
</dbReference>
<feature type="chain" id="PRO_5041988282" description="glucan endo-1,6-beta-glucosidase" evidence="18">
    <location>
        <begin position="20"/>
        <end position="286"/>
    </location>
</feature>
<dbReference type="AlphaFoldDB" id="A0AAD6BWR7"/>
<keyword evidence="10" id="KW-0624">Polysaccharide degradation</keyword>
<evidence type="ECO:0000256" key="4">
    <source>
        <dbReference type="ARBA" id="ARBA00022729"/>
    </source>
</evidence>
<keyword evidence="5 17" id="KW-0378">Hydrolase</keyword>
<evidence type="ECO:0000259" key="19">
    <source>
        <dbReference type="Pfam" id="PF00150"/>
    </source>
</evidence>
<dbReference type="InterPro" id="IPR017853">
    <property type="entry name" value="GH"/>
</dbReference>
<keyword evidence="7" id="KW-0119">Carbohydrate metabolism</keyword>
<comment type="subcellular location">
    <subcellularLocation>
        <location evidence="1">Secreted</location>
    </subcellularLocation>
</comment>
<dbReference type="InterPro" id="IPR001547">
    <property type="entry name" value="Glyco_hydro_5"/>
</dbReference>
<evidence type="ECO:0000256" key="8">
    <source>
        <dbReference type="ARBA" id="ARBA00023295"/>
    </source>
</evidence>
<comment type="catalytic activity">
    <reaction evidence="11">
        <text>Random hydrolysis of (1-&gt;6)-linkages in (1-&gt;6)-beta-D-glucans.</text>
        <dbReference type="EC" id="3.2.1.75"/>
    </reaction>
</comment>
<dbReference type="EC" id="3.2.1.75" evidence="13"/>
<evidence type="ECO:0000256" key="3">
    <source>
        <dbReference type="ARBA" id="ARBA00022525"/>
    </source>
</evidence>
<evidence type="ECO:0000256" key="18">
    <source>
        <dbReference type="SAM" id="SignalP"/>
    </source>
</evidence>
<dbReference type="PANTHER" id="PTHR31297:SF39">
    <property type="entry name" value="GLUCAN ENDO-1,6-BETA-GLUCOSIDASE B"/>
    <property type="match status" value="1"/>
</dbReference>
<accession>A0AAD6BWR7</accession>
<proteinExistence type="inferred from homology"/>
<evidence type="ECO:0000256" key="10">
    <source>
        <dbReference type="ARBA" id="ARBA00023326"/>
    </source>
</evidence>
<keyword evidence="9" id="KW-0961">Cell wall biogenesis/degradation</keyword>
<keyword evidence="21" id="KW-1185">Reference proteome</keyword>
<keyword evidence="6" id="KW-0325">Glycoprotein</keyword>
<comment type="caution">
    <text evidence="20">The sequence shown here is derived from an EMBL/GenBank/DDBJ whole genome shotgun (WGS) entry which is preliminary data.</text>
</comment>
<reference evidence="20" key="2">
    <citation type="journal article" date="2023" name="IMA Fungus">
        <title>Comparative genomic study of the Penicillium genus elucidates a diverse pangenome and 15 lateral gene transfer events.</title>
        <authorList>
            <person name="Petersen C."/>
            <person name="Sorensen T."/>
            <person name="Nielsen M.R."/>
            <person name="Sondergaard T.E."/>
            <person name="Sorensen J.L."/>
            <person name="Fitzpatrick D.A."/>
            <person name="Frisvad J.C."/>
            <person name="Nielsen K.L."/>
        </authorList>
    </citation>
    <scope>NUCLEOTIDE SEQUENCE</scope>
    <source>
        <strain evidence="20">IBT 16125</strain>
    </source>
</reference>
<keyword evidence="8 17" id="KW-0326">Glycosidase</keyword>
<dbReference type="GO" id="GO:0009251">
    <property type="term" value="P:glucan catabolic process"/>
    <property type="evidence" value="ECO:0007669"/>
    <property type="project" value="TreeGrafter"/>
</dbReference>
<evidence type="ECO:0000256" key="16">
    <source>
        <dbReference type="ARBA" id="ARBA00043257"/>
    </source>
</evidence>
<reference evidence="20" key="1">
    <citation type="submission" date="2022-12" db="EMBL/GenBank/DDBJ databases">
        <authorList>
            <person name="Petersen C."/>
        </authorList>
    </citation>
    <scope>NUCLEOTIDE SEQUENCE</scope>
    <source>
        <strain evidence="20">IBT 16125</strain>
    </source>
</reference>
<dbReference type="InterPro" id="IPR050386">
    <property type="entry name" value="Glycosyl_hydrolase_5"/>
</dbReference>
<dbReference type="PANTHER" id="PTHR31297">
    <property type="entry name" value="GLUCAN ENDO-1,6-BETA-GLUCOSIDASE B"/>
    <property type="match status" value="1"/>
</dbReference>
<dbReference type="EMBL" id="JAPVEA010000008">
    <property type="protein sequence ID" value="KAJ5438020.1"/>
    <property type="molecule type" value="Genomic_DNA"/>
</dbReference>
<gene>
    <name evidence="20" type="ORF">N7458_009018</name>
</gene>
<dbReference type="GO" id="GO:0005576">
    <property type="term" value="C:extracellular region"/>
    <property type="evidence" value="ECO:0007669"/>
    <property type="project" value="UniProtKB-SubCell"/>
</dbReference>
<name>A0AAD6BWR7_9EURO</name>
<comment type="function">
    <text evidence="12">Beta-glucanases participate in the metabolism of beta-glucan, the main structural component of the cell wall. Acts on lutean, pustulan and 1,6-oligo-beta-D-glucosides.</text>
</comment>
<dbReference type="GO" id="GO:0004338">
    <property type="term" value="F:glucan exo-1,3-beta-glucosidase activity"/>
    <property type="evidence" value="ECO:0007669"/>
    <property type="project" value="TreeGrafter"/>
</dbReference>